<sequence length="127" mass="14746">MNIADANVILRYLLQDAAQFIEPAKDKIENHYIFIPNEVIAEVVYVLEKVYKVERVSIFDALKNLLTYSNITTHDKNMLIEALKVYSEIKIDFVDSLLFAYSKIGSHTVFTFDKKLNQMLDQLRNAK</sequence>
<evidence type="ECO:0000313" key="3">
    <source>
        <dbReference type="Proteomes" id="UP000092024"/>
    </source>
</evidence>
<protein>
    <submittedName>
        <fullName evidence="2">Pilus assembly protein</fullName>
    </submittedName>
</protein>
<dbReference type="InterPro" id="IPR002716">
    <property type="entry name" value="PIN_dom"/>
</dbReference>
<organism evidence="2 3">
    <name type="scientific">Paenibacillus oryzae</name>
    <dbReference type="NCBI Taxonomy" id="1844972"/>
    <lineage>
        <taxon>Bacteria</taxon>
        <taxon>Bacillati</taxon>
        <taxon>Bacillota</taxon>
        <taxon>Bacilli</taxon>
        <taxon>Bacillales</taxon>
        <taxon>Paenibacillaceae</taxon>
        <taxon>Paenibacillus</taxon>
    </lineage>
</organism>
<keyword evidence="3" id="KW-1185">Reference proteome</keyword>
<dbReference type="OrthoDB" id="9789052at2"/>
<name>A0A1A5YCZ5_9BACL</name>
<dbReference type="EMBL" id="LYPA01000074">
    <property type="protein sequence ID" value="OBR63270.1"/>
    <property type="molecule type" value="Genomic_DNA"/>
</dbReference>
<dbReference type="Gene3D" id="3.40.50.1010">
    <property type="entry name" value="5'-nuclease"/>
    <property type="match status" value="1"/>
</dbReference>
<reference evidence="2 3" key="1">
    <citation type="submission" date="2016-05" db="EMBL/GenBank/DDBJ databases">
        <title>Paenibacillus oryzae. sp. nov., isolated from the rice root.</title>
        <authorList>
            <person name="Zhang J."/>
            <person name="Zhang X."/>
        </authorList>
    </citation>
    <scope>NUCLEOTIDE SEQUENCE [LARGE SCALE GENOMIC DNA]</scope>
    <source>
        <strain evidence="2 3">1DrF-4</strain>
    </source>
</reference>
<feature type="domain" description="PIN" evidence="1">
    <location>
        <begin position="5"/>
        <end position="118"/>
    </location>
</feature>
<gene>
    <name evidence="2" type="ORF">A7K91_25310</name>
</gene>
<dbReference type="STRING" id="1844972.A7K91_25310"/>
<comment type="caution">
    <text evidence="2">The sequence shown here is derived from an EMBL/GenBank/DDBJ whole genome shotgun (WGS) entry which is preliminary data.</text>
</comment>
<dbReference type="SUPFAM" id="SSF88723">
    <property type="entry name" value="PIN domain-like"/>
    <property type="match status" value="1"/>
</dbReference>
<dbReference type="Proteomes" id="UP000092024">
    <property type="component" value="Unassembled WGS sequence"/>
</dbReference>
<dbReference type="RefSeq" id="WP_068686536.1">
    <property type="nucleotide sequence ID" value="NZ_LYPA01000074.1"/>
</dbReference>
<dbReference type="AlphaFoldDB" id="A0A1A5YCZ5"/>
<evidence type="ECO:0000313" key="2">
    <source>
        <dbReference type="EMBL" id="OBR63270.1"/>
    </source>
</evidence>
<dbReference type="InterPro" id="IPR029060">
    <property type="entry name" value="PIN-like_dom_sf"/>
</dbReference>
<accession>A0A1A5YCZ5</accession>
<evidence type="ECO:0000259" key="1">
    <source>
        <dbReference type="Pfam" id="PF01850"/>
    </source>
</evidence>
<proteinExistence type="predicted"/>
<dbReference type="Pfam" id="PF01850">
    <property type="entry name" value="PIN"/>
    <property type="match status" value="1"/>
</dbReference>